<evidence type="ECO:0000313" key="2">
    <source>
        <dbReference type="Proteomes" id="UP001300871"/>
    </source>
</evidence>
<reference evidence="1" key="1">
    <citation type="submission" date="2023-01" db="EMBL/GenBank/DDBJ databases">
        <title>Human gut microbiome strain richness.</title>
        <authorList>
            <person name="Chen-Liaw A."/>
        </authorList>
    </citation>
    <scope>NUCLEOTIDE SEQUENCE</scope>
    <source>
        <strain evidence="1">B1_m1001713B170214d0_201011</strain>
    </source>
</reference>
<dbReference type="AlphaFoldDB" id="A0AAW6B1E6"/>
<dbReference type="RefSeq" id="WP_272120660.1">
    <property type="nucleotide sequence ID" value="NZ_JAQLGH010000046.1"/>
</dbReference>
<dbReference type="GO" id="GO:0016787">
    <property type="term" value="F:hydrolase activity"/>
    <property type="evidence" value="ECO:0007669"/>
    <property type="project" value="UniProtKB-KW"/>
</dbReference>
<dbReference type="InterPro" id="IPR011856">
    <property type="entry name" value="tRNA_endonuc-like_dom_sf"/>
</dbReference>
<dbReference type="GO" id="GO:0046872">
    <property type="term" value="F:metal ion binding"/>
    <property type="evidence" value="ECO:0007669"/>
    <property type="project" value="UniProtKB-KW"/>
</dbReference>
<dbReference type="GO" id="GO:0005737">
    <property type="term" value="C:cytoplasm"/>
    <property type="evidence" value="ECO:0007669"/>
    <property type="project" value="UniProtKB-SubCell"/>
</dbReference>
<accession>A0AAW6B1E6</accession>
<dbReference type="GO" id="GO:0006310">
    <property type="term" value="P:DNA recombination"/>
    <property type="evidence" value="ECO:0007669"/>
    <property type="project" value="UniProtKB-KW"/>
</dbReference>
<dbReference type="Gene3D" id="3.40.1350.10">
    <property type="match status" value="1"/>
</dbReference>
<dbReference type="InterPro" id="IPR011335">
    <property type="entry name" value="Restrct_endonuc-II-like"/>
</dbReference>
<dbReference type="GO" id="GO:0006281">
    <property type="term" value="P:DNA repair"/>
    <property type="evidence" value="ECO:0007669"/>
    <property type="project" value="UniProtKB-KW"/>
</dbReference>
<dbReference type="EMBL" id="JAQLGM010000047">
    <property type="protein sequence ID" value="MDB2001759.1"/>
    <property type="molecule type" value="Genomic_DNA"/>
</dbReference>
<name>A0AAW6B1E6_CLOSY</name>
<organism evidence="1 2">
    <name type="scientific">Clostridium symbiosum</name>
    <name type="common">Bacteroides symbiosus</name>
    <dbReference type="NCBI Taxonomy" id="1512"/>
    <lineage>
        <taxon>Bacteria</taxon>
        <taxon>Bacillati</taxon>
        <taxon>Bacillota</taxon>
        <taxon>Clostridia</taxon>
        <taxon>Lachnospirales</taxon>
        <taxon>Lachnospiraceae</taxon>
        <taxon>Otoolea</taxon>
    </lineage>
</organism>
<dbReference type="SUPFAM" id="SSF52980">
    <property type="entry name" value="Restriction endonuclease-like"/>
    <property type="match status" value="1"/>
</dbReference>
<dbReference type="Proteomes" id="UP001300871">
    <property type="component" value="Unassembled WGS sequence"/>
</dbReference>
<protein>
    <submittedName>
        <fullName evidence="1">Holliday junction resolvase RecU</fullName>
    </submittedName>
</protein>
<dbReference type="GO" id="GO:0003676">
    <property type="term" value="F:nucleic acid binding"/>
    <property type="evidence" value="ECO:0007669"/>
    <property type="project" value="InterPro"/>
</dbReference>
<proteinExistence type="predicted"/>
<dbReference type="GO" id="GO:0004519">
    <property type="term" value="F:endonuclease activity"/>
    <property type="evidence" value="ECO:0007669"/>
    <property type="project" value="UniProtKB-KW"/>
</dbReference>
<comment type="caution">
    <text evidence="1">The sequence shown here is derived from an EMBL/GenBank/DDBJ whole genome shotgun (WGS) entry which is preliminary data.</text>
</comment>
<gene>
    <name evidence="1" type="ORF">PM006_16290</name>
</gene>
<sequence>MSNKSTGTKFEREFADTLAEHWFWVHLFQDNKNGQPCDVVAARDGHAYLFDCKDCQEGVFPLERIEENQHNAMQLFFLTGNEKGMFAMRFPEDGIYLVPYDRLHELQEAGFKRINASICRTQGIGLEDWLEQFEKREESHADYNWK</sequence>
<evidence type="ECO:0000313" key="1">
    <source>
        <dbReference type="EMBL" id="MDB2001759.1"/>
    </source>
</evidence>